<dbReference type="PROSITE" id="PS50893">
    <property type="entry name" value="ABC_TRANSPORTER_2"/>
    <property type="match status" value="1"/>
</dbReference>
<dbReference type="Gene3D" id="3.40.50.300">
    <property type="entry name" value="P-loop containing nucleotide triphosphate hydrolases"/>
    <property type="match status" value="1"/>
</dbReference>
<dbReference type="CDD" id="cd03214">
    <property type="entry name" value="ABC_Iron-Siderophores_B12_Hemin"/>
    <property type="match status" value="1"/>
</dbReference>
<protein>
    <submittedName>
        <fullName evidence="8">ABC transporter ATP-binding protein</fullName>
    </submittedName>
</protein>
<evidence type="ECO:0000256" key="1">
    <source>
        <dbReference type="ARBA" id="ARBA00005417"/>
    </source>
</evidence>
<evidence type="ECO:0000256" key="4">
    <source>
        <dbReference type="ARBA" id="ARBA00022840"/>
    </source>
</evidence>
<accession>A0A7C9QSG6</accession>
<dbReference type="InterPro" id="IPR003439">
    <property type="entry name" value="ABC_transporter-like_ATP-bd"/>
</dbReference>
<dbReference type="PROSITE" id="PS00211">
    <property type="entry name" value="ABC_TRANSPORTER_1"/>
    <property type="match status" value="1"/>
</dbReference>
<dbReference type="PANTHER" id="PTHR42794">
    <property type="entry name" value="HEMIN IMPORT ATP-BINDING PROTEIN HMUV"/>
    <property type="match status" value="1"/>
</dbReference>
<keyword evidence="2" id="KW-0813">Transport</keyword>
<gene>
    <name evidence="8" type="ORF">G4223_04060</name>
</gene>
<comment type="function">
    <text evidence="6">Part of the ABC transporter complex HmuTUV involved in hemin import. Responsible for energy coupling to the transport system.</text>
</comment>
<keyword evidence="4 8" id="KW-0067">ATP-binding</keyword>
<dbReference type="Proteomes" id="UP000480684">
    <property type="component" value="Unassembled WGS sequence"/>
</dbReference>
<comment type="caution">
    <text evidence="8">The sequence shown here is derived from an EMBL/GenBank/DDBJ whole genome shotgun (WGS) entry which is preliminary data.</text>
</comment>
<evidence type="ECO:0000259" key="7">
    <source>
        <dbReference type="PROSITE" id="PS50893"/>
    </source>
</evidence>
<dbReference type="AlphaFoldDB" id="A0A7C9QSG6"/>
<evidence type="ECO:0000256" key="6">
    <source>
        <dbReference type="ARBA" id="ARBA00037066"/>
    </source>
</evidence>
<evidence type="ECO:0000256" key="2">
    <source>
        <dbReference type="ARBA" id="ARBA00022448"/>
    </source>
</evidence>
<dbReference type="SUPFAM" id="SSF52540">
    <property type="entry name" value="P-loop containing nucleoside triphosphate hydrolases"/>
    <property type="match status" value="1"/>
</dbReference>
<evidence type="ECO:0000313" key="9">
    <source>
        <dbReference type="Proteomes" id="UP000480684"/>
    </source>
</evidence>
<keyword evidence="3" id="KW-0547">Nucleotide-binding</keyword>
<dbReference type="InterPro" id="IPR027417">
    <property type="entry name" value="P-loop_NTPase"/>
</dbReference>
<dbReference type="RefSeq" id="WP_163675373.1">
    <property type="nucleotide sequence ID" value="NZ_JAAIYP010000026.1"/>
</dbReference>
<evidence type="ECO:0000313" key="8">
    <source>
        <dbReference type="EMBL" id="NFV79282.1"/>
    </source>
</evidence>
<evidence type="ECO:0000256" key="5">
    <source>
        <dbReference type="ARBA" id="ARBA00022967"/>
    </source>
</evidence>
<proteinExistence type="inferred from homology"/>
<dbReference type="InterPro" id="IPR017871">
    <property type="entry name" value="ABC_transporter-like_CS"/>
</dbReference>
<dbReference type="Pfam" id="PF00005">
    <property type="entry name" value="ABC_tran"/>
    <property type="match status" value="1"/>
</dbReference>
<dbReference type="GO" id="GO:0016887">
    <property type="term" value="F:ATP hydrolysis activity"/>
    <property type="evidence" value="ECO:0007669"/>
    <property type="project" value="InterPro"/>
</dbReference>
<organism evidence="8 9">
    <name type="scientific">Magnetospirillum aberrantis SpK</name>
    <dbReference type="NCBI Taxonomy" id="908842"/>
    <lineage>
        <taxon>Bacteria</taxon>
        <taxon>Pseudomonadati</taxon>
        <taxon>Pseudomonadota</taxon>
        <taxon>Alphaproteobacteria</taxon>
        <taxon>Rhodospirillales</taxon>
        <taxon>Rhodospirillaceae</taxon>
        <taxon>Magnetospirillum</taxon>
    </lineage>
</organism>
<dbReference type="PANTHER" id="PTHR42794:SF1">
    <property type="entry name" value="HEMIN IMPORT ATP-BINDING PROTEIN HMUV"/>
    <property type="match status" value="1"/>
</dbReference>
<feature type="domain" description="ABC transporter" evidence="7">
    <location>
        <begin position="5"/>
        <end position="240"/>
    </location>
</feature>
<dbReference type="EMBL" id="JAAIYP010000026">
    <property type="protein sequence ID" value="NFV79282.1"/>
    <property type="molecule type" value="Genomic_DNA"/>
</dbReference>
<keyword evidence="5" id="KW-1278">Translocase</keyword>
<comment type="similarity">
    <text evidence="1">Belongs to the ABC transporter superfamily.</text>
</comment>
<dbReference type="GO" id="GO:0005524">
    <property type="term" value="F:ATP binding"/>
    <property type="evidence" value="ECO:0007669"/>
    <property type="project" value="UniProtKB-KW"/>
</dbReference>
<keyword evidence="9" id="KW-1185">Reference proteome</keyword>
<dbReference type="InterPro" id="IPR003593">
    <property type="entry name" value="AAA+_ATPase"/>
</dbReference>
<evidence type="ECO:0000256" key="3">
    <source>
        <dbReference type="ARBA" id="ARBA00022741"/>
    </source>
</evidence>
<name>A0A7C9QSG6_9PROT</name>
<dbReference type="FunFam" id="3.40.50.300:FF:000134">
    <property type="entry name" value="Iron-enterobactin ABC transporter ATP-binding protein"/>
    <property type="match status" value="1"/>
</dbReference>
<dbReference type="SMART" id="SM00382">
    <property type="entry name" value="AAA"/>
    <property type="match status" value="1"/>
</dbReference>
<sequence>MADTLAGCGVCYRRQGRSVLNGVDLKLCQGDLVSLLGANGAGKTTLLRLLLGFEAPHGGEVRLNGAAMAGQNRRRIARAVAYVPQAHAAPFPYRVDEVVALGRLPRSGLFGPPSQHDRALVAATLERLGIAHLATRPYTALSGGERQLALIARALAQEARLLIMDEPLSGLDYGNQIRLLDQLGRLAADGFGILMTTHHPDHAANCSTRVAVLIDGRIERDGPPAEVVTIDTIHRLYGVRVPQDRLRFRLAP</sequence>
<reference evidence="8 9" key="1">
    <citation type="submission" date="2020-02" db="EMBL/GenBank/DDBJ databases">
        <authorList>
            <person name="Dziuba M."/>
            <person name="Kuznetsov B."/>
            <person name="Mardanov A."/>
            <person name="Ravin N."/>
            <person name="Grouzdev D."/>
        </authorList>
    </citation>
    <scope>NUCLEOTIDE SEQUENCE [LARGE SCALE GENOMIC DNA]</scope>
    <source>
        <strain evidence="8 9">SpK</strain>
    </source>
</reference>